<feature type="transmembrane region" description="Helical" evidence="1">
    <location>
        <begin position="6"/>
        <end position="29"/>
    </location>
</feature>
<proteinExistence type="predicted"/>
<geneLocation type="plasmid" evidence="2">
    <name>p707804-2FII</name>
</geneLocation>
<dbReference type="EMBL" id="MN823994">
    <property type="protein sequence ID" value="QIZ17389.1"/>
    <property type="molecule type" value="Genomic_DNA"/>
</dbReference>
<keyword evidence="1" id="KW-1133">Transmembrane helix</keyword>
<sequence>MNNLKLIIGIALLILLVIWSSFYFIEYFFKFIIH</sequence>
<protein>
    <submittedName>
        <fullName evidence="2">Uncharacterized protein</fullName>
    </submittedName>
</protein>
<reference evidence="2" key="1">
    <citation type="submission" date="2019-12" db="EMBL/GenBank/DDBJ databases">
        <authorList>
            <person name="Zhou D."/>
        </authorList>
    </citation>
    <scope>NUCLEOTIDE SEQUENCE</scope>
    <source>
        <strain evidence="2">150707804</strain>
        <plasmid evidence="2">p707804-2FII</plasmid>
    </source>
</reference>
<accession>A0A6H1PTZ5</accession>
<keyword evidence="1" id="KW-0812">Transmembrane</keyword>
<evidence type="ECO:0000313" key="2">
    <source>
        <dbReference type="EMBL" id="QIZ17389.1"/>
    </source>
</evidence>
<keyword evidence="2" id="KW-0614">Plasmid</keyword>
<name>A0A6H1PTZ5_9ENTR</name>
<organism evidence="2">
    <name type="scientific">Leclercia adecarboxylata</name>
    <dbReference type="NCBI Taxonomy" id="83655"/>
    <lineage>
        <taxon>Bacteria</taxon>
        <taxon>Pseudomonadati</taxon>
        <taxon>Pseudomonadota</taxon>
        <taxon>Gammaproteobacteria</taxon>
        <taxon>Enterobacterales</taxon>
        <taxon>Enterobacteriaceae</taxon>
        <taxon>Leclercia</taxon>
    </lineage>
</organism>
<keyword evidence="1" id="KW-0472">Membrane</keyword>
<evidence type="ECO:0000256" key="1">
    <source>
        <dbReference type="SAM" id="Phobius"/>
    </source>
</evidence>
<dbReference type="AlphaFoldDB" id="A0A6H1PTZ5"/>